<dbReference type="GO" id="GO:0031175">
    <property type="term" value="P:neuron projection development"/>
    <property type="evidence" value="ECO:0007669"/>
    <property type="project" value="TreeGrafter"/>
</dbReference>
<evidence type="ECO:0000256" key="11">
    <source>
        <dbReference type="ARBA" id="ARBA00023278"/>
    </source>
</evidence>
<dbReference type="Proteomes" id="UP000472273">
    <property type="component" value="Unplaced"/>
</dbReference>
<keyword evidence="15" id="KW-1185">Reference proteome</keyword>
<evidence type="ECO:0000256" key="5">
    <source>
        <dbReference type="ARBA" id="ARBA00022536"/>
    </source>
</evidence>
<evidence type="ECO:0000256" key="10">
    <source>
        <dbReference type="ARBA" id="ARBA00023240"/>
    </source>
</evidence>
<dbReference type="InterPro" id="IPR036116">
    <property type="entry name" value="FN3_sf"/>
</dbReference>
<dbReference type="InterPro" id="IPR036056">
    <property type="entry name" value="Fibrinogen-like_C"/>
</dbReference>
<dbReference type="InterPro" id="IPR050991">
    <property type="entry name" value="ECM_Regulatory_Proteins"/>
</dbReference>
<comment type="similarity">
    <text evidence="3">Belongs to the ficolin lectin family. Veficolin subfamily.</text>
</comment>
<evidence type="ECO:0000313" key="15">
    <source>
        <dbReference type="Proteomes" id="UP000472273"/>
    </source>
</evidence>
<dbReference type="OMA" id="SWRGHEL"/>
<evidence type="ECO:0000259" key="12">
    <source>
        <dbReference type="PROSITE" id="PS50853"/>
    </source>
</evidence>
<feature type="domain" description="Fibronectin type-III" evidence="12">
    <location>
        <begin position="98"/>
        <end position="189"/>
    </location>
</feature>
<protein>
    <recommendedName>
        <fullName evidence="16">Tenascin XB</fullName>
    </recommendedName>
</protein>
<comment type="function">
    <text evidence="1">Initiates complement activation and/or interferes in platelet aggregation and/or blood coagulation.</text>
</comment>
<dbReference type="Pfam" id="PF00147">
    <property type="entry name" value="Fibrinogen_C"/>
    <property type="match status" value="1"/>
</dbReference>
<keyword evidence="5" id="KW-0245">EGF-like domain</keyword>
<evidence type="ECO:0000259" key="13">
    <source>
        <dbReference type="PROSITE" id="PS51406"/>
    </source>
</evidence>
<dbReference type="AlphaFoldDB" id="A0A670ZL08"/>
<proteinExistence type="inferred from homology"/>
<keyword evidence="4" id="KW-0272">Extracellular matrix</keyword>
<keyword evidence="10" id="KW-1199">Hemostasis impairing toxin</keyword>
<evidence type="ECO:0000256" key="9">
    <source>
        <dbReference type="ARBA" id="ARBA00023220"/>
    </source>
</evidence>
<keyword evidence="10" id="KW-0800">Toxin</keyword>
<dbReference type="PANTHER" id="PTHR46708:SF3">
    <property type="entry name" value="TENASCIN-X"/>
    <property type="match status" value="1"/>
</dbReference>
<keyword evidence="11" id="KW-0379">Hydroxylation</keyword>
<evidence type="ECO:0000256" key="2">
    <source>
        <dbReference type="ARBA" id="ARBA00004498"/>
    </source>
</evidence>
<dbReference type="InterPro" id="IPR002181">
    <property type="entry name" value="Fibrinogen_a/b/g_C_dom"/>
</dbReference>
<keyword evidence="9" id="KW-1216">Complement system impairing toxin</keyword>
<feature type="domain" description="Fibrinogen C-terminal" evidence="13">
    <location>
        <begin position="184"/>
        <end position="399"/>
    </location>
</feature>
<evidence type="ECO:0000256" key="1">
    <source>
        <dbReference type="ARBA" id="ARBA00003654"/>
    </source>
</evidence>
<reference evidence="14" key="2">
    <citation type="submission" date="2025-09" db="UniProtKB">
        <authorList>
            <consortium name="Ensembl"/>
        </authorList>
    </citation>
    <scope>IDENTIFICATION</scope>
</reference>
<evidence type="ECO:0000256" key="3">
    <source>
        <dbReference type="ARBA" id="ARBA00006932"/>
    </source>
</evidence>
<dbReference type="CDD" id="cd00063">
    <property type="entry name" value="FN3"/>
    <property type="match status" value="1"/>
</dbReference>
<keyword evidence="6" id="KW-0732">Signal</keyword>
<evidence type="ECO:0000313" key="14">
    <source>
        <dbReference type="Ensembl" id="ENSPTXP00000023561.1"/>
    </source>
</evidence>
<dbReference type="SMART" id="SM00186">
    <property type="entry name" value="FBG"/>
    <property type="match status" value="1"/>
</dbReference>
<evidence type="ECO:0000256" key="8">
    <source>
        <dbReference type="ARBA" id="ARBA00023157"/>
    </source>
</evidence>
<evidence type="ECO:0008006" key="16">
    <source>
        <dbReference type="Google" id="ProtNLM"/>
    </source>
</evidence>
<dbReference type="Gene3D" id="2.60.40.10">
    <property type="entry name" value="Immunoglobulins"/>
    <property type="match status" value="3"/>
</dbReference>
<evidence type="ECO:0000256" key="7">
    <source>
        <dbReference type="ARBA" id="ARBA00022737"/>
    </source>
</evidence>
<keyword evidence="8" id="KW-1015">Disulfide bond</keyword>
<name>A0A670ZL08_PSETE</name>
<dbReference type="GeneTree" id="ENSGT00940000155565"/>
<dbReference type="Gene3D" id="3.90.215.10">
    <property type="entry name" value="Gamma Fibrinogen, chain A, domain 1"/>
    <property type="match status" value="1"/>
</dbReference>
<dbReference type="SMART" id="SM00060">
    <property type="entry name" value="FN3"/>
    <property type="match status" value="2"/>
</dbReference>
<dbReference type="InterPro" id="IPR013783">
    <property type="entry name" value="Ig-like_fold"/>
</dbReference>
<evidence type="ECO:0000256" key="6">
    <source>
        <dbReference type="ARBA" id="ARBA00022729"/>
    </source>
</evidence>
<evidence type="ECO:0000256" key="4">
    <source>
        <dbReference type="ARBA" id="ARBA00022530"/>
    </source>
</evidence>
<dbReference type="GO" id="GO:0005615">
    <property type="term" value="C:extracellular space"/>
    <property type="evidence" value="ECO:0007669"/>
    <property type="project" value="TreeGrafter"/>
</dbReference>
<dbReference type="SUPFAM" id="SSF56496">
    <property type="entry name" value="Fibrinogen C-terminal domain-like"/>
    <property type="match status" value="1"/>
</dbReference>
<dbReference type="GO" id="GO:0030155">
    <property type="term" value="P:regulation of cell adhesion"/>
    <property type="evidence" value="ECO:0007669"/>
    <property type="project" value="TreeGrafter"/>
</dbReference>
<dbReference type="PROSITE" id="PS50853">
    <property type="entry name" value="FN3"/>
    <property type="match status" value="1"/>
</dbReference>
<reference evidence="14" key="1">
    <citation type="submission" date="2025-08" db="UniProtKB">
        <authorList>
            <consortium name="Ensembl"/>
        </authorList>
    </citation>
    <scope>IDENTIFICATION</scope>
</reference>
<dbReference type="FunFam" id="3.90.215.10:FF:000001">
    <property type="entry name" value="Tenascin isoform 1"/>
    <property type="match status" value="1"/>
</dbReference>
<dbReference type="SUPFAM" id="SSF49265">
    <property type="entry name" value="Fibronectin type III"/>
    <property type="match status" value="2"/>
</dbReference>
<dbReference type="PROSITE" id="PS51406">
    <property type="entry name" value="FIBRINOGEN_C_2"/>
    <property type="match status" value="1"/>
</dbReference>
<comment type="subcellular location">
    <subcellularLocation>
        <location evidence="2">Secreted</location>
        <location evidence="2">Extracellular space</location>
        <location evidence="2">Extracellular matrix</location>
    </subcellularLocation>
</comment>
<sequence length="406" mass="45641">EDLTPGASYEVTVMSIRGFEESEPLVGYITTVPDGPSDLRAVNVTDTSAMLTWHPAVAEMNNYIVTYGPITGTVHNCTILFIFLNSHLPPPPPAGADGPRDLHATEIFPRSARLTWSPPGVPSEGYLLSYETPDGQSKEIPLDASITSYELQDLIPSSRYQVQVQAVRRGTPTAPISTSFTTGHLTYPFPRDCAEEIQNGPGASRVTTIYLGGNQERPLRVFCDMETDGGGWIVFQRRMNGETDFWRDWQNYALGFGNLTREFWLGNNALHQLTSSGDYELRVDLRAGDESVYATYQNFRVDPPADHYRLHLGSYHGTAGDALSYHSGSVFSTRDRDPNRVIIPCAISYRGAWWYRNCHYTNLNGLYANNRDQQGVNWFNWKGFEFSIPFTEMKLRPSSFHLLQRS</sequence>
<organism evidence="14 15">
    <name type="scientific">Pseudonaja textilis</name>
    <name type="common">Eastern brown snake</name>
    <dbReference type="NCBI Taxonomy" id="8673"/>
    <lineage>
        <taxon>Eukaryota</taxon>
        <taxon>Metazoa</taxon>
        <taxon>Chordata</taxon>
        <taxon>Craniata</taxon>
        <taxon>Vertebrata</taxon>
        <taxon>Euteleostomi</taxon>
        <taxon>Lepidosauria</taxon>
        <taxon>Squamata</taxon>
        <taxon>Bifurcata</taxon>
        <taxon>Unidentata</taxon>
        <taxon>Episquamata</taxon>
        <taxon>Toxicofera</taxon>
        <taxon>Serpentes</taxon>
        <taxon>Colubroidea</taxon>
        <taxon>Elapidae</taxon>
        <taxon>Hydrophiinae</taxon>
        <taxon>Pseudonaja</taxon>
    </lineage>
</organism>
<dbReference type="CDD" id="cd00087">
    <property type="entry name" value="FReD"/>
    <property type="match status" value="1"/>
</dbReference>
<keyword evidence="4" id="KW-0964">Secreted</keyword>
<dbReference type="InterPro" id="IPR014716">
    <property type="entry name" value="Fibrinogen_a/b/g_C_1"/>
</dbReference>
<dbReference type="Pfam" id="PF00041">
    <property type="entry name" value="fn3"/>
    <property type="match status" value="1"/>
</dbReference>
<dbReference type="Ensembl" id="ENSPTXT00000024293.1">
    <property type="protein sequence ID" value="ENSPTXP00000023561.1"/>
    <property type="gene ID" value="ENSPTXG00000016361.1"/>
</dbReference>
<dbReference type="InterPro" id="IPR003961">
    <property type="entry name" value="FN3_dom"/>
</dbReference>
<keyword evidence="7" id="KW-0677">Repeat</keyword>
<accession>A0A670ZL08</accession>
<dbReference type="PANTHER" id="PTHR46708">
    <property type="entry name" value="TENASCIN"/>
    <property type="match status" value="1"/>
</dbReference>